<name>X1MY49_9ZZZZ</name>
<evidence type="ECO:0000313" key="1">
    <source>
        <dbReference type="EMBL" id="GAI11299.1"/>
    </source>
</evidence>
<organism evidence="1">
    <name type="scientific">marine sediment metagenome</name>
    <dbReference type="NCBI Taxonomy" id="412755"/>
    <lineage>
        <taxon>unclassified sequences</taxon>
        <taxon>metagenomes</taxon>
        <taxon>ecological metagenomes</taxon>
    </lineage>
</organism>
<reference evidence="1" key="1">
    <citation type="journal article" date="2014" name="Front. Microbiol.">
        <title>High frequency of phylogenetically diverse reductive dehalogenase-homologous genes in deep subseafloor sedimentary metagenomes.</title>
        <authorList>
            <person name="Kawai M."/>
            <person name="Futagami T."/>
            <person name="Toyoda A."/>
            <person name="Takaki Y."/>
            <person name="Nishi S."/>
            <person name="Hori S."/>
            <person name="Arai W."/>
            <person name="Tsubouchi T."/>
            <person name="Morono Y."/>
            <person name="Uchiyama I."/>
            <person name="Ito T."/>
            <person name="Fujiyama A."/>
            <person name="Inagaki F."/>
            <person name="Takami H."/>
        </authorList>
    </citation>
    <scope>NUCLEOTIDE SEQUENCE</scope>
    <source>
        <strain evidence="1">Expedition CK06-06</strain>
    </source>
</reference>
<accession>X1MY49</accession>
<dbReference type="EMBL" id="BARV01005115">
    <property type="protein sequence ID" value="GAI11299.1"/>
    <property type="molecule type" value="Genomic_DNA"/>
</dbReference>
<proteinExistence type="predicted"/>
<feature type="non-terminal residue" evidence="1">
    <location>
        <position position="1"/>
    </location>
</feature>
<dbReference type="AlphaFoldDB" id="X1MY49"/>
<comment type="caution">
    <text evidence="1">The sequence shown here is derived from an EMBL/GenBank/DDBJ whole genome shotgun (WGS) entry which is preliminary data.</text>
</comment>
<gene>
    <name evidence="1" type="ORF">S06H3_10842</name>
</gene>
<protein>
    <submittedName>
        <fullName evidence="1">Uncharacterized protein</fullName>
    </submittedName>
</protein>
<sequence>IGKSLTTSNLRRVSTKVNSHAKSLKKLLKILK</sequence>